<feature type="region of interest" description="Disordered" evidence="2">
    <location>
        <begin position="26"/>
        <end position="61"/>
    </location>
</feature>
<feature type="compositionally biased region" description="Polar residues" evidence="2">
    <location>
        <begin position="42"/>
        <end position="57"/>
    </location>
</feature>
<evidence type="ECO:0008006" key="5">
    <source>
        <dbReference type="Google" id="ProtNLM"/>
    </source>
</evidence>
<name>A0A9P6VGB5_9HELO</name>
<gene>
    <name evidence="3" type="ORF">D0Z07_6890</name>
</gene>
<evidence type="ECO:0000256" key="2">
    <source>
        <dbReference type="SAM" id="MobiDB-lite"/>
    </source>
</evidence>
<protein>
    <recommendedName>
        <fullName evidence="5">Tetratricopeptide repeat protein</fullName>
    </recommendedName>
</protein>
<keyword evidence="1" id="KW-0802">TPR repeat</keyword>
<sequence length="363" mass="39526">MSTLRKMKPAIELTCKSLRIRSFQTSPSFAAKPARSPRVQKSKTASRLGPTTGTARGSRSVDGEAVLPTLALLESGHKSGALGITPDSALEILRQYQERERRPTPGWERKLCDDHGISAAHLYLLGMICMRSPSDPTRHLGQRLLRAAAALGDKHATFHLIKSALVSSALSSAELATPLQRLAILAKQQDPDAMLLYGQVLEQRGKEDEALKWFREAAESGPDFVGLGEAIIAQSRILLRRNDEVGAETMLRKAALELDEPRAYFMLGKLQARGSVEQELYLMKAASSGIPEAAGELGVLEVHKVIARSRALVNQPQPNGAMPPDKLQDFAIAREWLEIGAASGDRHSMLNLATFLKSVGRAE</sequence>
<dbReference type="AlphaFoldDB" id="A0A9P6VGB5"/>
<dbReference type="SUPFAM" id="SSF81901">
    <property type="entry name" value="HCP-like"/>
    <property type="match status" value="1"/>
</dbReference>
<feature type="repeat" description="TPR" evidence="1">
    <location>
        <begin position="191"/>
        <end position="224"/>
    </location>
</feature>
<dbReference type="Proteomes" id="UP000785200">
    <property type="component" value="Unassembled WGS sequence"/>
</dbReference>
<dbReference type="InterPro" id="IPR011990">
    <property type="entry name" value="TPR-like_helical_dom_sf"/>
</dbReference>
<reference evidence="3" key="1">
    <citation type="submission" date="2019-07" db="EMBL/GenBank/DDBJ databases">
        <title>Hyphodiscus hymeniophilus genome sequencing and assembly.</title>
        <authorList>
            <person name="Kramer G."/>
            <person name="Nodwell J."/>
        </authorList>
    </citation>
    <scope>NUCLEOTIDE SEQUENCE</scope>
    <source>
        <strain evidence="3">ATCC 34498</strain>
    </source>
</reference>
<comment type="caution">
    <text evidence="3">The sequence shown here is derived from an EMBL/GenBank/DDBJ whole genome shotgun (WGS) entry which is preliminary data.</text>
</comment>
<dbReference type="EMBL" id="VNKQ01000012">
    <property type="protein sequence ID" value="KAG0647466.1"/>
    <property type="molecule type" value="Genomic_DNA"/>
</dbReference>
<organism evidence="3 4">
    <name type="scientific">Hyphodiscus hymeniophilus</name>
    <dbReference type="NCBI Taxonomy" id="353542"/>
    <lineage>
        <taxon>Eukaryota</taxon>
        <taxon>Fungi</taxon>
        <taxon>Dikarya</taxon>
        <taxon>Ascomycota</taxon>
        <taxon>Pezizomycotina</taxon>
        <taxon>Leotiomycetes</taxon>
        <taxon>Helotiales</taxon>
        <taxon>Hyphodiscaceae</taxon>
        <taxon>Hyphodiscus</taxon>
    </lineage>
</organism>
<proteinExistence type="predicted"/>
<dbReference type="InterPro" id="IPR019734">
    <property type="entry name" value="TPR_rpt"/>
</dbReference>
<dbReference type="Gene3D" id="1.25.40.10">
    <property type="entry name" value="Tetratricopeptide repeat domain"/>
    <property type="match status" value="1"/>
</dbReference>
<evidence type="ECO:0000256" key="1">
    <source>
        <dbReference type="PROSITE-ProRule" id="PRU00339"/>
    </source>
</evidence>
<evidence type="ECO:0000313" key="3">
    <source>
        <dbReference type="EMBL" id="KAG0647466.1"/>
    </source>
</evidence>
<keyword evidence="4" id="KW-1185">Reference proteome</keyword>
<dbReference type="PROSITE" id="PS50005">
    <property type="entry name" value="TPR"/>
    <property type="match status" value="1"/>
</dbReference>
<accession>A0A9P6VGB5</accession>
<dbReference type="OrthoDB" id="5379420at2759"/>
<evidence type="ECO:0000313" key="4">
    <source>
        <dbReference type="Proteomes" id="UP000785200"/>
    </source>
</evidence>